<gene>
    <name evidence="1" type="ORF">EG68_03906</name>
</gene>
<sequence length="79" mass="9311">MSVLRNVIDSVGLLRKCLWCRQWPFTNEYVYVFCVENARTWMLAIVSWLGHMGVVKYTRHMRSDTLSWVITECVLPTSI</sequence>
<comment type="caution">
    <text evidence="1">The sequence shown here is derived from an EMBL/GenBank/DDBJ whole genome shotgun (WGS) entry which is preliminary data.</text>
</comment>
<dbReference type="Proteomes" id="UP000822476">
    <property type="component" value="Unassembled WGS sequence"/>
</dbReference>
<name>A0A8S9Z203_9TREM</name>
<evidence type="ECO:0000313" key="2">
    <source>
        <dbReference type="Proteomes" id="UP000822476"/>
    </source>
</evidence>
<proteinExistence type="predicted"/>
<dbReference type="EMBL" id="JTDE01001138">
    <property type="protein sequence ID" value="KAF7259570.1"/>
    <property type="molecule type" value="Genomic_DNA"/>
</dbReference>
<organism evidence="1 2">
    <name type="scientific">Paragonimus skrjabini miyazakii</name>
    <dbReference type="NCBI Taxonomy" id="59628"/>
    <lineage>
        <taxon>Eukaryota</taxon>
        <taxon>Metazoa</taxon>
        <taxon>Spiralia</taxon>
        <taxon>Lophotrochozoa</taxon>
        <taxon>Platyhelminthes</taxon>
        <taxon>Trematoda</taxon>
        <taxon>Digenea</taxon>
        <taxon>Plagiorchiida</taxon>
        <taxon>Troglotremata</taxon>
        <taxon>Troglotrematidae</taxon>
        <taxon>Paragonimus</taxon>
    </lineage>
</organism>
<keyword evidence="2" id="KW-1185">Reference proteome</keyword>
<evidence type="ECO:0000313" key="1">
    <source>
        <dbReference type="EMBL" id="KAF7259570.1"/>
    </source>
</evidence>
<protein>
    <submittedName>
        <fullName evidence="1">Uncharacterized protein</fullName>
    </submittedName>
</protein>
<reference evidence="1" key="1">
    <citation type="submission" date="2019-07" db="EMBL/GenBank/DDBJ databases">
        <title>Annotation for the trematode Paragonimus miyazaki's.</title>
        <authorList>
            <person name="Choi Y.-J."/>
        </authorList>
    </citation>
    <scope>NUCLEOTIDE SEQUENCE</scope>
    <source>
        <strain evidence="1">Japan</strain>
    </source>
</reference>
<accession>A0A8S9Z203</accession>
<dbReference type="AlphaFoldDB" id="A0A8S9Z203"/>